<proteinExistence type="predicted"/>
<dbReference type="AlphaFoldDB" id="A0AA86NV27"/>
<comment type="caution">
    <text evidence="1">The sequence shown here is derived from an EMBL/GenBank/DDBJ whole genome shotgun (WGS) entry which is preliminary data.</text>
</comment>
<protein>
    <submittedName>
        <fullName evidence="2">Hypothetical_protein</fullName>
    </submittedName>
</protein>
<accession>A0AA86NV27</accession>
<evidence type="ECO:0000313" key="3">
    <source>
        <dbReference type="Proteomes" id="UP001642409"/>
    </source>
</evidence>
<reference evidence="1" key="1">
    <citation type="submission" date="2023-06" db="EMBL/GenBank/DDBJ databases">
        <authorList>
            <person name="Kurt Z."/>
        </authorList>
    </citation>
    <scope>NUCLEOTIDE SEQUENCE</scope>
</reference>
<name>A0AA86NV27_9EUKA</name>
<evidence type="ECO:0000313" key="2">
    <source>
        <dbReference type="EMBL" id="CAL6002839.1"/>
    </source>
</evidence>
<dbReference type="Proteomes" id="UP001642409">
    <property type="component" value="Unassembled WGS sequence"/>
</dbReference>
<organism evidence="1">
    <name type="scientific">Hexamita inflata</name>
    <dbReference type="NCBI Taxonomy" id="28002"/>
    <lineage>
        <taxon>Eukaryota</taxon>
        <taxon>Metamonada</taxon>
        <taxon>Diplomonadida</taxon>
        <taxon>Hexamitidae</taxon>
        <taxon>Hexamitinae</taxon>
        <taxon>Hexamita</taxon>
    </lineage>
</organism>
<keyword evidence="3" id="KW-1185">Reference proteome</keyword>
<dbReference type="EMBL" id="CATOUU010000369">
    <property type="protein sequence ID" value="CAI9926528.1"/>
    <property type="molecule type" value="Genomic_DNA"/>
</dbReference>
<reference evidence="2 3" key="2">
    <citation type="submission" date="2024-07" db="EMBL/GenBank/DDBJ databases">
        <authorList>
            <person name="Akdeniz Z."/>
        </authorList>
    </citation>
    <scope>NUCLEOTIDE SEQUENCE [LARGE SCALE GENOMIC DNA]</scope>
</reference>
<gene>
    <name evidence="1" type="ORF">HINF_LOCUS14173</name>
    <name evidence="2" type="ORF">HINF_LOCUS18113</name>
</gene>
<dbReference type="EMBL" id="CAXDID020000046">
    <property type="protein sequence ID" value="CAL6002839.1"/>
    <property type="molecule type" value="Genomic_DNA"/>
</dbReference>
<evidence type="ECO:0000313" key="1">
    <source>
        <dbReference type="EMBL" id="CAI9926528.1"/>
    </source>
</evidence>
<sequence>MQDSDADAIYEQAIELKNSRTYRITEYQQLICLFKQAAMLYAMHNSRLKAALAFKQLGITYLSVKKYYYAVNPLNFSLIFKYDEDVLSLFIECGLKSKRFLQVAETIYKMSQIQDDLKLKYELLCQALKYFQMEIMNVNCLIDLTIVSLQLNDLESAQIYVVQVLDRCEAEFKGKFETILSMIQNQSCSSDILKAVQQ</sequence>